<feature type="region of interest" description="Disordered" evidence="1">
    <location>
        <begin position="174"/>
        <end position="214"/>
    </location>
</feature>
<evidence type="ECO:0008006" key="4">
    <source>
        <dbReference type="Google" id="ProtNLM"/>
    </source>
</evidence>
<accession>A0A402DU21</accession>
<organism evidence="2 3">
    <name type="scientific">Cellulomonas biazotea</name>
    <dbReference type="NCBI Taxonomy" id="1709"/>
    <lineage>
        <taxon>Bacteria</taxon>
        <taxon>Bacillati</taxon>
        <taxon>Actinomycetota</taxon>
        <taxon>Actinomycetes</taxon>
        <taxon>Micrococcales</taxon>
        <taxon>Cellulomonadaceae</taxon>
        <taxon>Cellulomonas</taxon>
    </lineage>
</organism>
<gene>
    <name evidence="2" type="ORF">CBZ_26890</name>
</gene>
<comment type="caution">
    <text evidence="2">The sequence shown here is derived from an EMBL/GenBank/DDBJ whole genome shotgun (WGS) entry which is preliminary data.</text>
</comment>
<sequence>MLRRSAGSSPVPAVVVVVLSSLIETPWSPCRQCRPGPRGPRGDRCAAGRGTGRRAGPARLWTAVRSARATAGSCIRSDLRPPATCHLRRATPDRTSGGLRMKGKLAFVAGAGLGYLLGTRAGRGQFEKIKGWANDVWQDPRVQGYVQDVEGQATAFAKQQGVALKDKAVEAAKQAVAGGAPWKPSGSTPEADDPTPDVRAGEPVIDVGDARTRP</sequence>
<dbReference type="Proteomes" id="UP000289954">
    <property type="component" value="Unassembled WGS sequence"/>
</dbReference>
<evidence type="ECO:0000313" key="2">
    <source>
        <dbReference type="EMBL" id="GCE77633.1"/>
    </source>
</evidence>
<protein>
    <recommendedName>
        <fullName evidence="4">YtxH domain-containing protein</fullName>
    </recommendedName>
</protein>
<reference evidence="2 3" key="1">
    <citation type="submission" date="2019-01" db="EMBL/GenBank/DDBJ databases">
        <title>Draft genome sequence of Cellulomonas takizawaensis strain TKZ-21.</title>
        <authorList>
            <person name="Yamamura H."/>
            <person name="Hayashi T."/>
            <person name="Hamada M."/>
            <person name="Serisawa Y."/>
            <person name="Matsuyama K."/>
            <person name="Nakagawa Y."/>
            <person name="Otoguro M."/>
            <person name="Yanagida F."/>
            <person name="Hayakawa M."/>
        </authorList>
    </citation>
    <scope>NUCLEOTIDE SEQUENCE [LARGE SCALE GENOMIC DNA]</scope>
    <source>
        <strain evidence="2 3">NBRC12680</strain>
    </source>
</reference>
<keyword evidence="3" id="KW-1185">Reference proteome</keyword>
<proteinExistence type="predicted"/>
<evidence type="ECO:0000256" key="1">
    <source>
        <dbReference type="SAM" id="MobiDB-lite"/>
    </source>
</evidence>
<name>A0A402DU21_9CELL</name>
<evidence type="ECO:0000313" key="3">
    <source>
        <dbReference type="Proteomes" id="UP000289954"/>
    </source>
</evidence>
<feature type="region of interest" description="Disordered" evidence="1">
    <location>
        <begin position="34"/>
        <end position="53"/>
    </location>
</feature>
<dbReference type="AlphaFoldDB" id="A0A402DU21"/>
<dbReference type="EMBL" id="BIMR01000232">
    <property type="protein sequence ID" value="GCE77633.1"/>
    <property type="molecule type" value="Genomic_DNA"/>
</dbReference>